<dbReference type="Proteomes" id="UP000807504">
    <property type="component" value="Unassembled WGS sequence"/>
</dbReference>
<gene>
    <name evidence="2" type="ORF">HNY73_021691</name>
</gene>
<organism evidence="2 3">
    <name type="scientific">Argiope bruennichi</name>
    <name type="common">Wasp spider</name>
    <name type="synonym">Aranea bruennichi</name>
    <dbReference type="NCBI Taxonomy" id="94029"/>
    <lineage>
        <taxon>Eukaryota</taxon>
        <taxon>Metazoa</taxon>
        <taxon>Ecdysozoa</taxon>
        <taxon>Arthropoda</taxon>
        <taxon>Chelicerata</taxon>
        <taxon>Arachnida</taxon>
        <taxon>Araneae</taxon>
        <taxon>Araneomorphae</taxon>
        <taxon>Entelegynae</taxon>
        <taxon>Araneoidea</taxon>
        <taxon>Araneidae</taxon>
        <taxon>Argiope</taxon>
    </lineage>
</organism>
<proteinExistence type="predicted"/>
<dbReference type="AlphaFoldDB" id="A0A8T0DZW2"/>
<dbReference type="SUPFAM" id="SSF56059">
    <property type="entry name" value="Glutathione synthetase ATP-binding domain-like"/>
    <property type="match status" value="1"/>
</dbReference>
<keyword evidence="3" id="KW-1185">Reference proteome</keyword>
<dbReference type="PANTHER" id="PTHR14776">
    <property type="entry name" value="CADHERIN-LIKE AND PC-ESTERASE DOMAIN-CONTAINING PROTEIN 1"/>
    <property type="match status" value="1"/>
</dbReference>
<protein>
    <submittedName>
        <fullName evidence="2">Cadherin-like and PC-esterase</fullName>
    </submittedName>
</protein>
<dbReference type="PANTHER" id="PTHR14776:SF1">
    <property type="entry name" value="CADHERIN-LIKE AND PC-ESTERASE DOMAIN-CONTAINING PROTEIN 1"/>
    <property type="match status" value="1"/>
</dbReference>
<dbReference type="EMBL" id="JABXBU010002231">
    <property type="protein sequence ID" value="KAF8763509.1"/>
    <property type="molecule type" value="Genomic_DNA"/>
</dbReference>
<reference evidence="2" key="1">
    <citation type="journal article" date="2020" name="bioRxiv">
        <title>Chromosome-level reference genome of the European wasp spider Argiope bruennichi: a resource for studies on range expansion and evolutionary adaptation.</title>
        <authorList>
            <person name="Sheffer M.M."/>
            <person name="Hoppe A."/>
            <person name="Krehenwinkel H."/>
            <person name="Uhl G."/>
            <person name="Kuss A.W."/>
            <person name="Jensen L."/>
            <person name="Jensen C."/>
            <person name="Gillespie R.G."/>
            <person name="Hoff K.J."/>
            <person name="Prost S."/>
        </authorList>
    </citation>
    <scope>NUCLEOTIDE SEQUENCE</scope>
</reference>
<dbReference type="Gene3D" id="3.30.470.20">
    <property type="entry name" value="ATP-grasp fold, B domain"/>
    <property type="match status" value="1"/>
</dbReference>
<evidence type="ECO:0000313" key="2">
    <source>
        <dbReference type="EMBL" id="KAF8763509.1"/>
    </source>
</evidence>
<evidence type="ECO:0000313" key="3">
    <source>
        <dbReference type="Proteomes" id="UP000807504"/>
    </source>
</evidence>
<feature type="domain" description="Cadherin-like beta-sandwich-like" evidence="1">
    <location>
        <begin position="637"/>
        <end position="721"/>
    </location>
</feature>
<name>A0A8T0DZW2_ARGBR</name>
<dbReference type="InterPro" id="IPR004344">
    <property type="entry name" value="TTL/TTLL_fam"/>
</dbReference>
<dbReference type="PROSITE" id="PS51221">
    <property type="entry name" value="TTL"/>
    <property type="match status" value="1"/>
</dbReference>
<comment type="caution">
    <text evidence="2">The sequence shown here is derived from an EMBL/GenBank/DDBJ whole genome shotgun (WGS) entry which is preliminary data.</text>
</comment>
<dbReference type="Pfam" id="PF03133">
    <property type="entry name" value="TTL"/>
    <property type="match status" value="2"/>
</dbReference>
<dbReference type="Pfam" id="PF12733">
    <property type="entry name" value="Cadherin-like"/>
    <property type="match status" value="1"/>
</dbReference>
<sequence>MVTAPQRLRALRTRVLMRFRPPTRWRFVRDLLLLVVLFTCLTCYLSYIGSFLQNTVPTDGSRSNGIGSSALKRSILSQLTSQDKGAGLSGISSPPNVPNPQATSFDYRLERLLEEIENQSLRALRQQRKSTIVRGQKNVVTRDLPMYQKALERHGFQVYHPPWYRKHRIADKNSTVYFVMDKRHFQPPFGRTQEMHYRFRFELSLSASPLVNRIPGIRNVLWQKDSLCTTTNYAKKIPSLTSLQPAPPCFVLPMQYQEFVNVAEALGYTTQWLLKPLTAISGPRLVDIFSPVGQAEIDEFSRRRAVAQQMVTNPFNVFGQPVSIRLYVLVTSMLPLRAYVHSQGIVYHRYNESKNFKKIPGRTWPLSQFWQYVSKNYGFDAVTSAIHHVHQTIVHLLLLAELSMMANPSDDIVAGLGNSRRFKCVHCFQLLGVDVMLNGSLRASIVEVNGQPSVQESTRDEELFINSVKEAVVDDTIALIISATSVANQLAKAIAHVARDHNMGILGVNCRVSHDLCLSHQDLLFLLQSRREALNSGGFRQLYPSVQENASSPYKTAHLHQLVTSLEKIYGPQKSYENLVEEDMKLGGCCRKSNFSEPVKHWNFGRFSDSKEPFLPSCSDDPTTMPYLSGISVYPPLVLSPPFNPLVTDYVANVSYEQLMMSLSAQAQNCQTEVRIDDKYGPTRTTNYTLGVGENRISFLVVDITHTEPWVINTYTLVVHRLTITHGEPPFDPSMPHQVCSLHQECEMRVSPTELCGIQRDAGVSRDWVSYSEEVAGMPVCKQGDAPGRWVLPCRSCAERNTCFWREAVWQPYGCGAGVFFPLIIKKAIFGGEKGLKQRLKVYRAAPFKKHRPVFKFWWLFGWVPKSALLKCCDSTVERLQGIKLVMKTLGAGFHLPVEGVHTLSMVSIERVSKRRVH</sequence>
<accession>A0A8T0DZW2</accession>
<dbReference type="InterPro" id="IPR025883">
    <property type="entry name" value="Cadherin-like_domain"/>
</dbReference>
<evidence type="ECO:0000259" key="1">
    <source>
        <dbReference type="Pfam" id="PF12733"/>
    </source>
</evidence>
<reference evidence="2" key="2">
    <citation type="submission" date="2020-06" db="EMBL/GenBank/DDBJ databases">
        <authorList>
            <person name="Sheffer M."/>
        </authorList>
    </citation>
    <scope>NUCLEOTIDE SEQUENCE</scope>
</reference>